<evidence type="ECO:0000259" key="2">
    <source>
        <dbReference type="Pfam" id="PF05360"/>
    </source>
</evidence>
<dbReference type="InterPro" id="IPR008024">
    <property type="entry name" value="YiaAB"/>
</dbReference>
<feature type="region of interest" description="Disordered" evidence="1">
    <location>
        <begin position="76"/>
        <end position="99"/>
    </location>
</feature>
<reference evidence="3 4" key="1">
    <citation type="journal article" date="2019" name="Int. J. Syst. Evol. Microbiol.">
        <title>The Global Catalogue of Microorganisms (GCM) 10K type strain sequencing project: providing services to taxonomists for standard genome sequencing and annotation.</title>
        <authorList>
            <consortium name="The Broad Institute Genomics Platform"/>
            <consortium name="The Broad Institute Genome Sequencing Center for Infectious Disease"/>
            <person name="Wu L."/>
            <person name="Ma J."/>
        </authorList>
    </citation>
    <scope>NUCLEOTIDE SEQUENCE [LARGE SCALE GENOMIC DNA]</scope>
    <source>
        <strain evidence="3 4">JCM 11269</strain>
    </source>
</reference>
<feature type="domain" description="YiaAB two helix" evidence="2">
    <location>
        <begin position="18"/>
        <end position="70"/>
    </location>
</feature>
<dbReference type="Proteomes" id="UP001501072">
    <property type="component" value="Unassembled WGS sequence"/>
</dbReference>
<organism evidence="3 4">
    <name type="scientific">Streptomyces thermogriseus</name>
    <dbReference type="NCBI Taxonomy" id="75292"/>
    <lineage>
        <taxon>Bacteria</taxon>
        <taxon>Bacillati</taxon>
        <taxon>Actinomycetota</taxon>
        <taxon>Actinomycetes</taxon>
        <taxon>Kitasatosporales</taxon>
        <taxon>Streptomycetaceae</taxon>
        <taxon>Streptomyces</taxon>
    </lineage>
</organism>
<dbReference type="EMBL" id="BAAAHU010000020">
    <property type="protein sequence ID" value="GAA1009304.1"/>
    <property type="molecule type" value="Genomic_DNA"/>
</dbReference>
<protein>
    <submittedName>
        <fullName evidence="3">YiaA/YiaB family inner membrane protein</fullName>
    </submittedName>
</protein>
<evidence type="ECO:0000256" key="1">
    <source>
        <dbReference type="SAM" id="MobiDB-lite"/>
    </source>
</evidence>
<dbReference type="Pfam" id="PF05360">
    <property type="entry name" value="YiaAB"/>
    <property type="match status" value="1"/>
</dbReference>
<comment type="caution">
    <text evidence="3">The sequence shown here is derived from an EMBL/GenBank/DDBJ whole genome shotgun (WGS) entry which is preliminary data.</text>
</comment>
<proteinExistence type="predicted"/>
<keyword evidence="4" id="KW-1185">Reference proteome</keyword>
<name>A0ABN1SZA0_9ACTN</name>
<sequence>MPAGMSGTPIKQQSTAAFHAQAVVSFAVSLAATAVGTVRLDAGARVRALLAVAVLYPVTSALTLAKVIRDRQEAGRLANRADQARPEELLAAHDPFEKP</sequence>
<gene>
    <name evidence="3" type="ORF">GCM10009564_24200</name>
</gene>
<evidence type="ECO:0000313" key="4">
    <source>
        <dbReference type="Proteomes" id="UP001501072"/>
    </source>
</evidence>
<feature type="compositionally biased region" description="Basic and acidic residues" evidence="1">
    <location>
        <begin position="82"/>
        <end position="99"/>
    </location>
</feature>
<evidence type="ECO:0000313" key="3">
    <source>
        <dbReference type="EMBL" id="GAA1009304.1"/>
    </source>
</evidence>
<accession>A0ABN1SZA0</accession>